<dbReference type="SUPFAM" id="SSF48498">
    <property type="entry name" value="Tetracyclin repressor-like, C-terminal domain"/>
    <property type="match status" value="1"/>
</dbReference>
<evidence type="ECO:0000256" key="3">
    <source>
        <dbReference type="ARBA" id="ARBA00023163"/>
    </source>
</evidence>
<dbReference type="PANTHER" id="PTHR30055:SF234">
    <property type="entry name" value="HTH-TYPE TRANSCRIPTIONAL REGULATOR BETI"/>
    <property type="match status" value="1"/>
</dbReference>
<feature type="DNA-binding region" description="H-T-H motif" evidence="4">
    <location>
        <begin position="37"/>
        <end position="56"/>
    </location>
</feature>
<evidence type="ECO:0000256" key="1">
    <source>
        <dbReference type="ARBA" id="ARBA00023015"/>
    </source>
</evidence>
<reference evidence="6 7" key="1">
    <citation type="submission" date="2020-04" db="EMBL/GenBank/DDBJ databases">
        <title>Metagenomic profiling of ammonia- and methane-oxidizing microorganisms in a Dutch drinking water treatment plant.</title>
        <authorList>
            <person name="Poghosyan L."/>
            <person name="Leucker S."/>
        </authorList>
    </citation>
    <scope>NUCLEOTIDE SEQUENCE [LARGE SCALE GENOMIC DNA]</scope>
    <source>
        <strain evidence="6">S-RSF-IL-03</strain>
    </source>
</reference>
<keyword evidence="2 4" id="KW-0238">DNA-binding</keyword>
<dbReference type="EMBL" id="JABFRW010000135">
    <property type="protein sequence ID" value="NOT34639.1"/>
    <property type="molecule type" value="Genomic_DNA"/>
</dbReference>
<dbReference type="SUPFAM" id="SSF46689">
    <property type="entry name" value="Homeodomain-like"/>
    <property type="match status" value="1"/>
</dbReference>
<organism evidence="6 7">
    <name type="scientific">Eiseniibacteriota bacterium</name>
    <dbReference type="NCBI Taxonomy" id="2212470"/>
    <lineage>
        <taxon>Bacteria</taxon>
        <taxon>Candidatus Eiseniibacteriota</taxon>
    </lineage>
</organism>
<dbReference type="Gene3D" id="1.10.357.10">
    <property type="entry name" value="Tetracycline Repressor, domain 2"/>
    <property type="match status" value="1"/>
</dbReference>
<evidence type="ECO:0000256" key="2">
    <source>
        <dbReference type="ARBA" id="ARBA00023125"/>
    </source>
</evidence>
<dbReference type="GO" id="GO:0000976">
    <property type="term" value="F:transcription cis-regulatory region binding"/>
    <property type="evidence" value="ECO:0007669"/>
    <property type="project" value="TreeGrafter"/>
</dbReference>
<dbReference type="Proteomes" id="UP000580839">
    <property type="component" value="Unassembled WGS sequence"/>
</dbReference>
<dbReference type="InterPro" id="IPR050109">
    <property type="entry name" value="HTH-type_TetR-like_transc_reg"/>
</dbReference>
<accession>A0A849SZY1</accession>
<dbReference type="InterPro" id="IPR001647">
    <property type="entry name" value="HTH_TetR"/>
</dbReference>
<dbReference type="Pfam" id="PF00440">
    <property type="entry name" value="TetR_N"/>
    <property type="match status" value="1"/>
</dbReference>
<keyword evidence="1" id="KW-0805">Transcription regulation</keyword>
<dbReference type="AlphaFoldDB" id="A0A849SZY1"/>
<keyword evidence="3" id="KW-0804">Transcription</keyword>
<evidence type="ECO:0000259" key="5">
    <source>
        <dbReference type="PROSITE" id="PS50977"/>
    </source>
</evidence>
<dbReference type="InterPro" id="IPR009057">
    <property type="entry name" value="Homeodomain-like_sf"/>
</dbReference>
<evidence type="ECO:0000313" key="7">
    <source>
        <dbReference type="Proteomes" id="UP000580839"/>
    </source>
</evidence>
<evidence type="ECO:0000313" key="6">
    <source>
        <dbReference type="EMBL" id="NOT34639.1"/>
    </source>
</evidence>
<dbReference type="PRINTS" id="PR00455">
    <property type="entry name" value="HTHTETR"/>
</dbReference>
<dbReference type="PROSITE" id="PS50977">
    <property type="entry name" value="HTH_TETR_2"/>
    <property type="match status" value="1"/>
</dbReference>
<sequence>MNPVEISRRERKKDETRERINQAALQLFDQKGFDATTVDEIVAAADVAKGTFFNYFPRKEAALAVICERQVEGLEQFVDGLIDDARPVREKLLDTFAFGAQQHAADPALHRHSIVELLRGSLEDAININERVQSSVGRLVQQGCERGEFRSDVPVERLTYVLRGVFFMTMLVWLHCPELFDFKTEIQARMSIALDGLAAGAR</sequence>
<dbReference type="GO" id="GO:0003700">
    <property type="term" value="F:DNA-binding transcription factor activity"/>
    <property type="evidence" value="ECO:0007669"/>
    <property type="project" value="TreeGrafter"/>
</dbReference>
<dbReference type="PANTHER" id="PTHR30055">
    <property type="entry name" value="HTH-TYPE TRANSCRIPTIONAL REGULATOR RUTR"/>
    <property type="match status" value="1"/>
</dbReference>
<proteinExistence type="predicted"/>
<dbReference type="InterPro" id="IPR036271">
    <property type="entry name" value="Tet_transcr_reg_TetR-rel_C_sf"/>
</dbReference>
<evidence type="ECO:0000256" key="4">
    <source>
        <dbReference type="PROSITE-ProRule" id="PRU00335"/>
    </source>
</evidence>
<protein>
    <submittedName>
        <fullName evidence="6">TetR/AcrR family transcriptional regulator</fullName>
    </submittedName>
</protein>
<gene>
    <name evidence="6" type="ORF">HOP12_10790</name>
</gene>
<name>A0A849SZY1_UNCEI</name>
<comment type="caution">
    <text evidence="6">The sequence shown here is derived from an EMBL/GenBank/DDBJ whole genome shotgun (WGS) entry which is preliminary data.</text>
</comment>
<feature type="domain" description="HTH tetR-type" evidence="5">
    <location>
        <begin position="14"/>
        <end position="74"/>
    </location>
</feature>